<dbReference type="EMBL" id="JAAGYU010000018">
    <property type="protein sequence ID" value="NEL75846.1"/>
    <property type="molecule type" value="Genomic_DNA"/>
</dbReference>
<dbReference type="KEGG" id="xpe:BJD13_06175"/>
<evidence type="ECO:0000313" key="2">
    <source>
        <dbReference type="EMBL" id="NEL75846.1"/>
    </source>
</evidence>
<evidence type="ECO:0000313" key="1">
    <source>
        <dbReference type="EMBL" id="KLC06724.1"/>
    </source>
</evidence>
<reference evidence="2 6" key="3">
    <citation type="submission" date="2019-11" db="EMBL/GenBank/DDBJ databases">
        <title>Genome-resolved metagenomics to study the prevalence of co-infection and intraspecific heterogeneity among plant pathogen metapopulations.</title>
        <authorList>
            <person name="Newberry E."/>
            <person name="Bhandari R."/>
            <person name="Kemble J."/>
            <person name="Sikora E."/>
            <person name="Potnis N."/>
        </authorList>
    </citation>
    <scope>NUCLEOTIDE SEQUENCE [LARGE SCALE GENOMIC DNA]</scope>
    <source>
        <strain evidence="2">Xp_Tom_Tuscaloosa_18b</strain>
    </source>
</reference>
<dbReference type="Proteomes" id="UP000471082">
    <property type="component" value="Unassembled WGS sequence"/>
</dbReference>
<evidence type="ECO:0000313" key="3">
    <source>
        <dbReference type="EMBL" id="RXD57557.1"/>
    </source>
</evidence>
<dbReference type="SUPFAM" id="SSF55961">
    <property type="entry name" value="Bet v1-like"/>
    <property type="match status" value="1"/>
</dbReference>
<reference evidence="1 4" key="1">
    <citation type="submission" date="2015-02" db="EMBL/GenBank/DDBJ databases">
        <title>Whole genome sequencing of multiple isolates of three species of pepper and tomato-infecting xanthomonads reveals genetic diversity in field strains and pinpoints effectors responsible for host specificity.</title>
        <authorList>
            <person name="Schwartz A."/>
            <person name="Dahlbeck D."/>
            <person name="Staskawicz B."/>
            <person name="Bart R."/>
            <person name="Potnis N."/>
            <person name="Minsavage G."/>
            <person name="Timilsina S."/>
            <person name="Goss E."/>
            <person name="Jones J."/>
            <person name="Vallad G."/>
            <person name="Barak J."/>
            <person name="Miller S."/>
            <person name="Ritchie D."/>
            <person name="Martins J.Jr."/>
            <person name="Patane J.S."/>
            <person name="Setubal J.C."/>
        </authorList>
    </citation>
    <scope>NUCLEOTIDE SEQUENCE [LARGE SCALE GENOMIC DNA]</scope>
    <source>
        <strain evidence="1 4">Xp3-15</strain>
    </source>
</reference>
<protein>
    <recommendedName>
        <fullName evidence="7">SRPBCC family protein</fullName>
    </recommendedName>
</protein>
<evidence type="ECO:0000313" key="6">
    <source>
        <dbReference type="Proteomes" id="UP000471082"/>
    </source>
</evidence>
<accession>A0A0G9BQL4</accession>
<organism evidence="2 6">
    <name type="scientific">Xanthomonas perforans</name>
    <dbReference type="NCBI Taxonomy" id="442694"/>
    <lineage>
        <taxon>Bacteria</taxon>
        <taxon>Pseudomonadati</taxon>
        <taxon>Pseudomonadota</taxon>
        <taxon>Gammaproteobacteria</taxon>
        <taxon>Lysobacterales</taxon>
        <taxon>Lysobacteraceae</taxon>
        <taxon>Xanthomonas</taxon>
    </lineage>
</organism>
<proteinExistence type="predicted"/>
<dbReference type="GeneID" id="61778926"/>
<dbReference type="EMBL" id="JZUY01000037">
    <property type="protein sequence ID" value="KLC06724.1"/>
    <property type="molecule type" value="Genomic_DNA"/>
</dbReference>
<dbReference type="EMBL" id="PUUL01000002">
    <property type="protein sequence ID" value="RXD57557.1"/>
    <property type="molecule type" value="Genomic_DNA"/>
</dbReference>
<dbReference type="Proteomes" id="UP000289372">
    <property type="component" value="Unassembled WGS sequence"/>
</dbReference>
<evidence type="ECO:0008006" key="7">
    <source>
        <dbReference type="Google" id="ProtNLM"/>
    </source>
</evidence>
<gene>
    <name evidence="3" type="ORF">DB769_00475</name>
    <name evidence="2" type="ORF">G3W61_06190</name>
    <name evidence="1" type="ORF">XP315_09095</name>
</gene>
<reference evidence="3 5" key="2">
    <citation type="submission" date="2018-02" db="EMBL/GenBank/DDBJ databases">
        <title>Characterization of Xanthomonas diversity in transplant houses and field plants.</title>
        <authorList>
            <person name="Abrahamian P."/>
            <person name="Timilsina S."/>
            <person name="Minsavage G.V."/>
            <person name="Goss E.M."/>
            <person name="Jones J.B."/>
            <person name="Vallad G.E."/>
        </authorList>
    </citation>
    <scope>NUCLEOTIDE SEQUENCE [LARGE SCALE GENOMIC DNA]</scope>
    <source>
        <strain evidence="3 5">GEV2132</strain>
    </source>
</reference>
<sequence>MAALPTDPVRTDDDGTHIVRSMTIRAEPHQILDAWCDANVQQRVLEGAAELVSGDGHASRWKLHAPLRQDVEVTLRRADARLGESVRYEAEGEHGLQLAIVLQVRPARGREASEATLSLHYAVEGLLAQVFTKLVNPAPYVLVGKGLRRLRAWLEAGEVPTLLHTPAARASTHAHS</sequence>
<dbReference type="RefSeq" id="WP_008575371.1">
    <property type="nucleotide sequence ID" value="NZ_CP018475.1"/>
</dbReference>
<dbReference type="AlphaFoldDB" id="A0A0G9BQL4"/>
<comment type="caution">
    <text evidence="2">The sequence shown here is derived from an EMBL/GenBank/DDBJ whole genome shotgun (WGS) entry which is preliminary data.</text>
</comment>
<dbReference type="Proteomes" id="UP000035369">
    <property type="component" value="Unassembled WGS sequence"/>
</dbReference>
<dbReference type="InterPro" id="IPR023393">
    <property type="entry name" value="START-like_dom_sf"/>
</dbReference>
<evidence type="ECO:0000313" key="4">
    <source>
        <dbReference type="Proteomes" id="UP000035369"/>
    </source>
</evidence>
<evidence type="ECO:0000313" key="5">
    <source>
        <dbReference type="Proteomes" id="UP000289372"/>
    </source>
</evidence>
<dbReference type="Gene3D" id="3.30.530.20">
    <property type="match status" value="1"/>
</dbReference>
<keyword evidence="4" id="KW-1185">Reference proteome</keyword>
<name>A0A0G9BQL4_XANPE</name>